<keyword evidence="1" id="KW-0479">Metal-binding</keyword>
<dbReference type="HOGENOM" id="CLU_001366_2_1_1"/>
<feature type="domain" description="Peptidase M28" evidence="2">
    <location>
        <begin position="1204"/>
        <end position="1456"/>
    </location>
</feature>
<dbReference type="GO" id="GO:0030422">
    <property type="term" value="P:siRNA processing"/>
    <property type="evidence" value="ECO:0007669"/>
    <property type="project" value="TreeGrafter"/>
</dbReference>
<protein>
    <recommendedName>
        <fullName evidence="1">Peptide hydrolase</fullName>
        <ecNumber evidence="1">3.4.-.-</ecNumber>
    </recommendedName>
</protein>
<dbReference type="GO" id="GO:0003968">
    <property type="term" value="F:RNA-directed RNA polymerase activity"/>
    <property type="evidence" value="ECO:0007669"/>
    <property type="project" value="UniProtKB-KW"/>
</dbReference>
<sequence>MEVELADVSFTANEWDVKRAIGKVLHSDNFFNPTDPKDRPANFKITLNPGHGGVQNNGTGTMTLGSRKIGDKFLRWLRGDGNSVLLHDRKIRFFRGKHKPPLALTQILDKAPYLDPEIEEEREDKLRKLEVSFHIDKIQFGVFYRREGSQRGVSREFSNEYEISHVRQGAGILWFEYDHKLIRIQMGNTMTEEIAHNIAVTFANIRRMAIGLDFGNPFICFDLLTPPMLERQRINRELTGKDWSDMRKFRQRLSSLNEAHAVVAPYAHQMRIILHEERDIRHFADLCKVAGVQPPVWANVESFNRGFFTRKKLSTFRTWVRSFDWSVAFQLEALLHNALLTTEDLLTTLYKPINDVYENYRQVAGEILRYFTEALRSRDPQESPLDCFKRVQLRGMEPPIPLPPGHFLCHHVTYTPTRMILEGPYVSQSNRVIRRYPDHQDHFLRVDFRDEDRLQYRWAREVDGSSLLFDRVGGVLRSGFELAGRYFEFLAYSQSALREHAVWFINPFYHPEEGHITAQTIRDSLGDFSGVIRQPSKYAARLAQAFTATDPSVRITRGQWEEMPDLGEKPYEFTDGVGTISTELGNLIWDALCASRPENRRRGLKPSAYQIRFLGYKGMVVIDEQLQGIKMHLRPSMNKFRAHDDDLAEIEIARAFERPGTSYLNRPLIMILEDRGVDKKAFINLQERAKTDIYTASDSITKSVSMLKAHTLGKSYGLDFILQSLQNIGMGFKHEKSIHVLQDPFIERLIHYSKNHVLRDIKHGARIPIPDSYLLVGVADEGPAYVHAGMENVFCLKKGEIFACVQNADDPEPTYLKGSVVISRSPVVHPGDVQRVWAIGSPPPDKVCFFRNLKNVVVLPSAGGRSLASCLGGGDLDGDLYSIIKHGPLLPTEHEDPASYLSAGTRTLDRDSTIADICDFVVEYLNSDVLGLLSDRHLIIADQSKHGTNDTKCLSLAELCSQAVDYPKNGIPVDIHDSPHWLIPYKPDWHQAEDAAPRHTDYYESHRALGDLFRNIAIVDPSLVSPAEFMNGTASKPKPLSDPISKALRHYIQDQLHYFFNQDEHVAEMTKLFQRYTDELRYICITHALSDASDVRLVEEEVVVGTILAKCTQTRWRTDRTYRMRLHSATLARHIVSSPDPVRNIDPSNPSSHLSKILIPRSPDTENNTIVKDYIVSTLKSLNWHVEEDAFTDDTPYGTKRFTNVIATKDPSAPRRVILSAHYDSKFFPTYPHNQFVGATDSAAPCAFMLDLAEALNPLLDKRQQQLENGEEDDDDVAETTLQLVFFDGEEAFKVWTAKDSVYGARHLAKKWFTSYIAPHTKRRLLPGSMTELSTVEHLILLDLLGAPNPRIHSSFLDTAWLFDAMASAEHRLGESGAFVYNNDQSQAAGKWKSFFVPRGNLFNQGGIEDDHVPFLHLGVSVLHVISSPFPSVWHTLKDDATALDIPTMRRWNLILRIFMSEYLGLHPETSLVRSSREGEAQDMWRPVDELVRSYRYAFDINP</sequence>
<dbReference type="STRING" id="599839.J4H1L9"/>
<dbReference type="EC" id="3.4.-.-" evidence="1"/>
<keyword evidence="1" id="KW-0645">Protease</keyword>
<dbReference type="OrthoDB" id="6513042at2759"/>
<dbReference type="Pfam" id="PF04389">
    <property type="entry name" value="Peptidase_M28"/>
    <property type="match status" value="1"/>
</dbReference>
<dbReference type="EMBL" id="HE796959">
    <property type="protein sequence ID" value="CCM00004.1"/>
    <property type="molecule type" value="Genomic_DNA"/>
</dbReference>
<dbReference type="InterPro" id="IPR007484">
    <property type="entry name" value="Peptidase_M28"/>
</dbReference>
<keyword evidence="1" id="KW-0862">Zinc</keyword>
<dbReference type="PANTHER" id="PTHR23079:SF55">
    <property type="entry name" value="RNA-DIRECTED RNA POLYMERASE"/>
    <property type="match status" value="1"/>
</dbReference>
<evidence type="ECO:0000313" key="5">
    <source>
        <dbReference type="Proteomes" id="UP000006352"/>
    </source>
</evidence>
<accession>J4H1L9</accession>
<reference evidence="4 5" key="1">
    <citation type="journal article" date="2012" name="Appl. Environ. Microbiol.">
        <title>Short-read sequencing for genomic analysis of the brown rot fungus Fibroporia radiculosa.</title>
        <authorList>
            <person name="Tang J.D."/>
            <person name="Perkins A.D."/>
            <person name="Sonstegard T.S."/>
            <person name="Schroeder S.G."/>
            <person name="Burgess S.C."/>
            <person name="Diehl S.V."/>
        </authorList>
    </citation>
    <scope>NUCLEOTIDE SEQUENCE [LARGE SCALE GENOMIC DNA]</scope>
    <source>
        <strain evidence="4 5">TFFH 294</strain>
    </source>
</reference>
<dbReference type="GO" id="GO:0003723">
    <property type="term" value="F:RNA binding"/>
    <property type="evidence" value="ECO:0007669"/>
    <property type="project" value="UniProtKB-KW"/>
</dbReference>
<dbReference type="InterPro" id="IPR007855">
    <property type="entry name" value="RDRP"/>
</dbReference>
<comment type="similarity">
    <text evidence="1">Belongs to the peptidase M28 family.</text>
</comment>
<dbReference type="PANTHER" id="PTHR23079">
    <property type="entry name" value="RNA-DEPENDENT RNA POLYMERASE"/>
    <property type="match status" value="1"/>
</dbReference>
<dbReference type="InterPro" id="IPR037457">
    <property type="entry name" value="M28_QC"/>
</dbReference>
<dbReference type="GO" id="GO:0016603">
    <property type="term" value="F:glutaminyl-peptide cyclotransferase activity"/>
    <property type="evidence" value="ECO:0007669"/>
    <property type="project" value="InterPro"/>
</dbReference>
<dbReference type="Pfam" id="PF05183">
    <property type="entry name" value="RdRP"/>
    <property type="match status" value="1"/>
</dbReference>
<dbReference type="Gene3D" id="3.40.630.10">
    <property type="entry name" value="Zn peptidases"/>
    <property type="match status" value="1"/>
</dbReference>
<dbReference type="FunCoup" id="J4H1L9">
    <property type="interactions" value="4"/>
</dbReference>
<evidence type="ECO:0000256" key="1">
    <source>
        <dbReference type="RuleBase" id="RU361240"/>
    </source>
</evidence>
<keyword evidence="5" id="KW-1185">Reference proteome</keyword>
<proteinExistence type="inferred from homology"/>
<dbReference type="GeneID" id="24094915"/>
<dbReference type="CDD" id="cd03880">
    <property type="entry name" value="M28_QC_like"/>
    <property type="match status" value="1"/>
</dbReference>
<organism evidence="4 5">
    <name type="scientific">Fibroporia radiculosa</name>
    <dbReference type="NCBI Taxonomy" id="599839"/>
    <lineage>
        <taxon>Eukaryota</taxon>
        <taxon>Fungi</taxon>
        <taxon>Dikarya</taxon>
        <taxon>Basidiomycota</taxon>
        <taxon>Agaricomycotina</taxon>
        <taxon>Agaricomycetes</taxon>
        <taxon>Polyporales</taxon>
        <taxon>Fibroporiaceae</taxon>
        <taxon>Fibroporia</taxon>
    </lineage>
</organism>
<gene>
    <name evidence="4" type="ORF">FIBRA_02029</name>
</gene>
<dbReference type="GO" id="GO:0006508">
    <property type="term" value="P:proteolysis"/>
    <property type="evidence" value="ECO:0007669"/>
    <property type="project" value="UniProtKB-KW"/>
</dbReference>
<dbReference type="SUPFAM" id="SSF53187">
    <property type="entry name" value="Zn-dependent exopeptidases"/>
    <property type="match status" value="1"/>
</dbReference>
<evidence type="ECO:0000259" key="2">
    <source>
        <dbReference type="Pfam" id="PF04389"/>
    </source>
</evidence>
<keyword evidence="1" id="KW-0378">Hydrolase</keyword>
<evidence type="ECO:0000313" key="4">
    <source>
        <dbReference type="EMBL" id="CCM00004.1"/>
    </source>
</evidence>
<dbReference type="Proteomes" id="UP000006352">
    <property type="component" value="Unassembled WGS sequence"/>
</dbReference>
<dbReference type="GO" id="GO:0008233">
    <property type="term" value="F:peptidase activity"/>
    <property type="evidence" value="ECO:0007669"/>
    <property type="project" value="UniProtKB-KW"/>
</dbReference>
<dbReference type="GO" id="GO:0046872">
    <property type="term" value="F:metal ion binding"/>
    <property type="evidence" value="ECO:0007669"/>
    <property type="project" value="UniProtKB-KW"/>
</dbReference>
<dbReference type="InParanoid" id="J4H1L9"/>
<dbReference type="InterPro" id="IPR057596">
    <property type="entry name" value="RDRP_core"/>
</dbReference>
<dbReference type="GO" id="GO:0031380">
    <property type="term" value="C:nuclear RNA-directed RNA polymerase complex"/>
    <property type="evidence" value="ECO:0007669"/>
    <property type="project" value="TreeGrafter"/>
</dbReference>
<feature type="domain" description="RDRP core" evidence="3">
    <location>
        <begin position="415"/>
        <end position="1016"/>
    </location>
</feature>
<dbReference type="RefSeq" id="XP_012179265.1">
    <property type="nucleotide sequence ID" value="XM_012323875.1"/>
</dbReference>
<evidence type="ECO:0000259" key="3">
    <source>
        <dbReference type="Pfam" id="PF05183"/>
    </source>
</evidence>
<name>J4H1L9_9APHY</name>